<sequence length="56" mass="5830">MGLFGASASSLTASCSVRKAAHILLSGRWPAPAAGTLARSRIWRRPTPLSTGYTAT</sequence>
<evidence type="ECO:0000313" key="2">
    <source>
        <dbReference type="Proteomes" id="UP000677812"/>
    </source>
</evidence>
<gene>
    <name evidence="1" type="ORF">KB213_10445</name>
</gene>
<reference evidence="1 2" key="1">
    <citation type="submission" date="2021-04" db="EMBL/GenBank/DDBJ databases">
        <title>The complete genome sequence of Neokomagataea sp. TBRC 2177.</title>
        <authorList>
            <person name="Charoenyingcharoen P."/>
            <person name="Yukphan P."/>
        </authorList>
    </citation>
    <scope>NUCLEOTIDE SEQUENCE [LARGE SCALE GENOMIC DNA]</scope>
    <source>
        <strain evidence="1 2">TBRC 2177</strain>
    </source>
</reference>
<comment type="caution">
    <text evidence="1">The sequence shown here is derived from an EMBL/GenBank/DDBJ whole genome shotgun (WGS) entry which is preliminary data.</text>
</comment>
<dbReference type="EMBL" id="JAGRQH010000009">
    <property type="protein sequence ID" value="MBR0560471.1"/>
    <property type="molecule type" value="Genomic_DNA"/>
</dbReference>
<dbReference type="RefSeq" id="WP_157070963.1">
    <property type="nucleotide sequence ID" value="NZ_JAGRQH010000009.1"/>
</dbReference>
<evidence type="ECO:0000313" key="1">
    <source>
        <dbReference type="EMBL" id="MBR0560471.1"/>
    </source>
</evidence>
<protein>
    <submittedName>
        <fullName evidence="1">Uncharacterized protein</fullName>
    </submittedName>
</protein>
<organism evidence="1 2">
    <name type="scientific">Neokomagataea anthophila</name>
    <dbReference type="NCBI Taxonomy" id="2826925"/>
    <lineage>
        <taxon>Bacteria</taxon>
        <taxon>Pseudomonadati</taxon>
        <taxon>Pseudomonadota</taxon>
        <taxon>Alphaproteobacteria</taxon>
        <taxon>Acetobacterales</taxon>
        <taxon>Acetobacteraceae</taxon>
        <taxon>Neokomagataea</taxon>
    </lineage>
</organism>
<proteinExistence type="predicted"/>
<name>A0ABS5E985_9PROT</name>
<dbReference type="Proteomes" id="UP000677812">
    <property type="component" value="Unassembled WGS sequence"/>
</dbReference>
<accession>A0ABS5E985</accession>
<keyword evidence="2" id="KW-1185">Reference proteome</keyword>